<dbReference type="AlphaFoldDB" id="A0A9Q3KWK8"/>
<feature type="region of interest" description="Disordered" evidence="1">
    <location>
        <begin position="65"/>
        <end position="94"/>
    </location>
</feature>
<proteinExistence type="predicted"/>
<protein>
    <submittedName>
        <fullName evidence="2">Uncharacterized protein</fullName>
    </submittedName>
</protein>
<comment type="caution">
    <text evidence="2">The sequence shown here is derived from an EMBL/GenBank/DDBJ whole genome shotgun (WGS) entry which is preliminary data.</text>
</comment>
<keyword evidence="3" id="KW-1185">Reference proteome</keyword>
<accession>A0A9Q3KWK8</accession>
<feature type="non-terminal residue" evidence="2">
    <location>
        <position position="1"/>
    </location>
</feature>
<dbReference type="EMBL" id="AVOT02134164">
    <property type="protein sequence ID" value="MBW0589425.1"/>
    <property type="molecule type" value="Genomic_DNA"/>
</dbReference>
<evidence type="ECO:0000313" key="3">
    <source>
        <dbReference type="Proteomes" id="UP000765509"/>
    </source>
</evidence>
<sequence length="94" mass="10229">EKYLIFNQSFISTTYSTRIAVNPSVNIHTEDILDIVWQMLSQSSSAIIGESSQLARIDTYCPPPAKGIFPHQGNTPSRPTPSPNHSATTSSPIA</sequence>
<dbReference type="Proteomes" id="UP000765509">
    <property type="component" value="Unassembled WGS sequence"/>
</dbReference>
<gene>
    <name evidence="2" type="ORF">O181_129140</name>
</gene>
<organism evidence="2 3">
    <name type="scientific">Austropuccinia psidii MF-1</name>
    <dbReference type="NCBI Taxonomy" id="1389203"/>
    <lineage>
        <taxon>Eukaryota</taxon>
        <taxon>Fungi</taxon>
        <taxon>Dikarya</taxon>
        <taxon>Basidiomycota</taxon>
        <taxon>Pucciniomycotina</taxon>
        <taxon>Pucciniomycetes</taxon>
        <taxon>Pucciniales</taxon>
        <taxon>Sphaerophragmiaceae</taxon>
        <taxon>Austropuccinia</taxon>
    </lineage>
</organism>
<evidence type="ECO:0000313" key="2">
    <source>
        <dbReference type="EMBL" id="MBW0589425.1"/>
    </source>
</evidence>
<reference evidence="2" key="1">
    <citation type="submission" date="2021-03" db="EMBL/GenBank/DDBJ databases">
        <title>Draft genome sequence of rust myrtle Austropuccinia psidii MF-1, a brazilian biotype.</title>
        <authorList>
            <person name="Quecine M.C."/>
            <person name="Pachon D.M.R."/>
            <person name="Bonatelli M.L."/>
            <person name="Correr F.H."/>
            <person name="Franceschini L.M."/>
            <person name="Leite T.F."/>
            <person name="Margarido G.R.A."/>
            <person name="Almeida C.A."/>
            <person name="Ferrarezi J.A."/>
            <person name="Labate C.A."/>
        </authorList>
    </citation>
    <scope>NUCLEOTIDE SEQUENCE</scope>
    <source>
        <strain evidence="2">MF-1</strain>
    </source>
</reference>
<feature type="compositionally biased region" description="Polar residues" evidence="1">
    <location>
        <begin position="72"/>
        <end position="94"/>
    </location>
</feature>
<name>A0A9Q3KWK8_9BASI</name>
<evidence type="ECO:0000256" key="1">
    <source>
        <dbReference type="SAM" id="MobiDB-lite"/>
    </source>
</evidence>